<feature type="compositionally biased region" description="Low complexity" evidence="1">
    <location>
        <begin position="12"/>
        <end position="30"/>
    </location>
</feature>
<dbReference type="InterPro" id="IPR038175">
    <property type="entry name" value="CBM21_dom_sf"/>
</dbReference>
<evidence type="ECO:0000313" key="4">
    <source>
        <dbReference type="Proteomes" id="UP000298138"/>
    </source>
</evidence>
<feature type="compositionally biased region" description="Basic and acidic residues" evidence="1">
    <location>
        <begin position="115"/>
        <end position="135"/>
    </location>
</feature>
<dbReference type="Proteomes" id="UP000298138">
    <property type="component" value="Unassembled WGS sequence"/>
</dbReference>
<feature type="compositionally biased region" description="Polar residues" evidence="1">
    <location>
        <begin position="31"/>
        <end position="46"/>
    </location>
</feature>
<organism evidence="3 4">
    <name type="scientific">Ascodesmis nigricans</name>
    <dbReference type="NCBI Taxonomy" id="341454"/>
    <lineage>
        <taxon>Eukaryota</taxon>
        <taxon>Fungi</taxon>
        <taxon>Dikarya</taxon>
        <taxon>Ascomycota</taxon>
        <taxon>Pezizomycotina</taxon>
        <taxon>Pezizomycetes</taxon>
        <taxon>Pezizales</taxon>
        <taxon>Ascodesmidaceae</taxon>
        <taxon>Ascodesmis</taxon>
    </lineage>
</organism>
<dbReference type="STRING" id="341454.A0A4V3SIG7"/>
<dbReference type="GO" id="GO:0008157">
    <property type="term" value="F:protein phosphatase 1 binding"/>
    <property type="evidence" value="ECO:0007669"/>
    <property type="project" value="TreeGrafter"/>
</dbReference>
<feature type="domain" description="CBM21" evidence="2">
    <location>
        <begin position="313"/>
        <end position="427"/>
    </location>
</feature>
<feature type="region of interest" description="Disordered" evidence="1">
    <location>
        <begin position="649"/>
        <end position="668"/>
    </location>
</feature>
<keyword evidence="4" id="KW-1185">Reference proteome</keyword>
<dbReference type="InterPro" id="IPR050782">
    <property type="entry name" value="PP1_regulatory_subunit_3"/>
</dbReference>
<proteinExistence type="predicted"/>
<evidence type="ECO:0000313" key="3">
    <source>
        <dbReference type="EMBL" id="TGZ79995.1"/>
    </source>
</evidence>
<feature type="compositionally biased region" description="Polar residues" evidence="1">
    <location>
        <begin position="452"/>
        <end position="464"/>
    </location>
</feature>
<dbReference type="GO" id="GO:0000164">
    <property type="term" value="C:protein phosphatase type 1 complex"/>
    <property type="evidence" value="ECO:0007669"/>
    <property type="project" value="TreeGrafter"/>
</dbReference>
<feature type="compositionally biased region" description="Pro residues" evidence="1">
    <location>
        <begin position="1"/>
        <end position="11"/>
    </location>
</feature>
<dbReference type="AlphaFoldDB" id="A0A4V3SIG7"/>
<sequence>MPYTPPTPSPGASPCSSRSSSFSYSSSNDPRTQSTKNLLNQSNPPRSATYLHRHRRSSSVSALPTMAPFAGSKDPRACDSIHQSPPPTDNGLTIPPNAVMSPPDSSQNSSDEEEGGMRRGRDLGRLQEQELKDALAKLPQRRVPSPEPAAPVDSTSTRTVDDEPIETIQLGRRRSGHTRSHSESVLKSIGMSGGSSRSDATSDIDDDAYRIPAQAPRMVRKKSGEVVKSSLKSPSRSRPISVPSTPTFPKNVHFDARIEHVRHFLHSEKPSAVSAGSSPVETAYDGESEYPFGADESDEEEWEIGLPNFPKDQEARRLLPVRLEKLCLSTDMKSLVGTVAVQNISFQKHVTARFTFDYWQTVSDVTAEFSNDVRRKDRDDGVDRFVFRIKLADQANLEKKTLFMCIRYRSGGQEHWDNNGSFNFQVDFKKKAKSATAPRIIGPRSNALPRSKSPTASTARPRTTQKQHDEFFGCPLVRTKEDSRSIQPTSDRDDDEEDTALPARRSNPSGNAFSGRYAIEAALAAAVKGNNGSQKSRTLSNDEKNASSSYFDFVPRPAKAALPVSQFSTTPKTTPPVEASRFDGIFNDNKPSIESSSYRELLDNYCFFGKASNKTLHKPQEKKVVQGGLPGHFGGMAEKPSAHPYGFGPSHSPPMTTLAQQPASGRSSPIPPNFAGYRHRRQGSGAFRFEQQKTPTVC</sequence>
<protein>
    <recommendedName>
        <fullName evidence="2">CBM21 domain-containing protein</fullName>
    </recommendedName>
</protein>
<dbReference type="PANTHER" id="PTHR12307:SF36">
    <property type="entry name" value="GLYCOGEN-BINDING SUBUNIT 76A"/>
    <property type="match status" value="1"/>
</dbReference>
<evidence type="ECO:0000259" key="2">
    <source>
        <dbReference type="PROSITE" id="PS51159"/>
    </source>
</evidence>
<dbReference type="PROSITE" id="PS51159">
    <property type="entry name" value="CBM21"/>
    <property type="match status" value="1"/>
</dbReference>
<dbReference type="OrthoDB" id="1881at2759"/>
<feature type="region of interest" description="Disordered" evidence="1">
    <location>
        <begin position="1"/>
        <end position="246"/>
    </location>
</feature>
<dbReference type="GO" id="GO:0005979">
    <property type="term" value="P:regulation of glycogen biosynthetic process"/>
    <property type="evidence" value="ECO:0007669"/>
    <property type="project" value="TreeGrafter"/>
</dbReference>
<evidence type="ECO:0000256" key="1">
    <source>
        <dbReference type="SAM" id="MobiDB-lite"/>
    </source>
</evidence>
<accession>A0A4V3SIG7</accession>
<reference evidence="3 4" key="1">
    <citation type="submission" date="2019-04" db="EMBL/GenBank/DDBJ databases">
        <title>Comparative genomics and transcriptomics to analyze fruiting body development in filamentous ascomycetes.</title>
        <authorList>
            <consortium name="DOE Joint Genome Institute"/>
            <person name="Lutkenhaus R."/>
            <person name="Traeger S."/>
            <person name="Breuer J."/>
            <person name="Kuo A."/>
            <person name="Lipzen A."/>
            <person name="Pangilinan J."/>
            <person name="Dilworth D."/>
            <person name="Sandor L."/>
            <person name="Poggeler S."/>
            <person name="Barry K."/>
            <person name="Grigoriev I.V."/>
            <person name="Nowrousian M."/>
        </authorList>
    </citation>
    <scope>NUCLEOTIDE SEQUENCE [LARGE SCALE GENOMIC DNA]</scope>
    <source>
        <strain evidence="3 4">CBS 389.68</strain>
    </source>
</reference>
<dbReference type="InterPro" id="IPR005036">
    <property type="entry name" value="CBM21_dom"/>
</dbReference>
<feature type="region of interest" description="Disordered" evidence="1">
    <location>
        <begin position="435"/>
        <end position="512"/>
    </location>
</feature>
<dbReference type="GO" id="GO:2001069">
    <property type="term" value="F:glycogen binding"/>
    <property type="evidence" value="ECO:0007669"/>
    <property type="project" value="TreeGrafter"/>
</dbReference>
<feature type="compositionally biased region" description="Polar residues" evidence="1">
    <location>
        <begin position="653"/>
        <end position="667"/>
    </location>
</feature>
<dbReference type="EMBL" id="ML220127">
    <property type="protein sequence ID" value="TGZ79995.1"/>
    <property type="molecule type" value="Genomic_DNA"/>
</dbReference>
<dbReference type="Pfam" id="PF03370">
    <property type="entry name" value="CBM_21"/>
    <property type="match status" value="1"/>
</dbReference>
<gene>
    <name evidence="3" type="ORF">EX30DRAFT_355483</name>
</gene>
<dbReference type="Gene3D" id="2.60.40.2440">
    <property type="entry name" value="Carbohydrate binding type-21 domain"/>
    <property type="match status" value="1"/>
</dbReference>
<dbReference type="PANTHER" id="PTHR12307">
    <property type="entry name" value="PROTEIN PHOSPHATASE 1 REGULATORY SUBUNIT"/>
    <property type="match status" value="1"/>
</dbReference>
<feature type="compositionally biased region" description="Low complexity" evidence="1">
    <location>
        <begin position="228"/>
        <end position="246"/>
    </location>
</feature>
<feature type="region of interest" description="Disordered" evidence="1">
    <location>
        <begin position="270"/>
        <end position="297"/>
    </location>
</feature>
<name>A0A4V3SIG7_9PEZI</name>
<dbReference type="InParanoid" id="A0A4V3SIG7"/>